<feature type="transmembrane region" description="Helical" evidence="8">
    <location>
        <begin position="787"/>
        <end position="809"/>
    </location>
</feature>
<evidence type="ECO:0000256" key="2">
    <source>
        <dbReference type="ARBA" id="ARBA00007200"/>
    </source>
</evidence>
<evidence type="ECO:0000256" key="5">
    <source>
        <dbReference type="ARBA" id="ARBA00023136"/>
    </source>
</evidence>
<reference evidence="11" key="1">
    <citation type="journal article" date="2006" name="PLoS Biol.">
        <title>Macronuclear genome sequence of the ciliate Tetrahymena thermophila, a model eukaryote.</title>
        <authorList>
            <person name="Eisen J.A."/>
            <person name="Coyne R.S."/>
            <person name="Wu M."/>
            <person name="Wu D."/>
            <person name="Thiagarajan M."/>
            <person name="Wortman J.R."/>
            <person name="Badger J.H."/>
            <person name="Ren Q."/>
            <person name="Amedeo P."/>
            <person name="Jones K.M."/>
            <person name="Tallon L.J."/>
            <person name="Delcher A.L."/>
            <person name="Salzberg S.L."/>
            <person name="Silva J.C."/>
            <person name="Haas B.J."/>
            <person name="Majoros W.H."/>
            <person name="Farzad M."/>
            <person name="Carlton J.M."/>
            <person name="Smith R.K. Jr."/>
            <person name="Garg J."/>
            <person name="Pearlman R.E."/>
            <person name="Karrer K.M."/>
            <person name="Sun L."/>
            <person name="Manning G."/>
            <person name="Elde N.C."/>
            <person name="Turkewitz A.P."/>
            <person name="Asai D.J."/>
            <person name="Wilkes D.E."/>
            <person name="Wang Y."/>
            <person name="Cai H."/>
            <person name="Collins K."/>
            <person name="Stewart B.A."/>
            <person name="Lee S.R."/>
            <person name="Wilamowska K."/>
            <person name="Weinberg Z."/>
            <person name="Ruzzo W.L."/>
            <person name="Wloga D."/>
            <person name="Gaertig J."/>
            <person name="Frankel J."/>
            <person name="Tsao C.-C."/>
            <person name="Gorovsky M.A."/>
            <person name="Keeling P.J."/>
            <person name="Waller R.F."/>
            <person name="Patron N.J."/>
            <person name="Cherry J.M."/>
            <person name="Stover N.A."/>
            <person name="Krieger C.J."/>
            <person name="del Toro C."/>
            <person name="Ryder H.F."/>
            <person name="Williamson S.C."/>
            <person name="Barbeau R.A."/>
            <person name="Hamilton E.P."/>
            <person name="Orias E."/>
        </authorList>
    </citation>
    <scope>NUCLEOTIDE SEQUENCE [LARGE SCALE GENOMIC DNA]</scope>
    <source>
        <strain evidence="11">SB210</strain>
    </source>
</reference>
<feature type="transmembrane region" description="Helical" evidence="8">
    <location>
        <begin position="12"/>
        <end position="33"/>
    </location>
</feature>
<dbReference type="PANTHER" id="PTHR10877">
    <property type="entry name" value="POLYCYSTIN FAMILY MEMBER"/>
    <property type="match status" value="1"/>
</dbReference>
<comment type="similarity">
    <text evidence="2">Belongs to the polycystin family.</text>
</comment>
<evidence type="ECO:0000256" key="8">
    <source>
        <dbReference type="SAM" id="Phobius"/>
    </source>
</evidence>
<dbReference type="Pfam" id="PF20519">
    <property type="entry name" value="Polycystin_dom"/>
    <property type="match status" value="1"/>
</dbReference>
<evidence type="ECO:0000313" key="11">
    <source>
        <dbReference type="Proteomes" id="UP000009168"/>
    </source>
</evidence>
<protein>
    <submittedName>
        <fullName evidence="10">Polycystin cation channel protein</fullName>
    </submittedName>
</protein>
<dbReference type="GeneID" id="7822976"/>
<evidence type="ECO:0000313" key="10">
    <source>
        <dbReference type="EMBL" id="EAR99427.2"/>
    </source>
</evidence>
<evidence type="ECO:0000259" key="9">
    <source>
        <dbReference type="Pfam" id="PF20519"/>
    </source>
</evidence>
<keyword evidence="5 8" id="KW-0472">Membrane</keyword>
<dbReference type="eggNOG" id="ENOG502SXSD">
    <property type="taxonomic scope" value="Eukaryota"/>
</dbReference>
<feature type="coiled-coil region" evidence="6">
    <location>
        <begin position="66"/>
        <end position="128"/>
    </location>
</feature>
<dbReference type="OrthoDB" id="292773at2759"/>
<feature type="transmembrane region" description="Helical" evidence="8">
    <location>
        <begin position="821"/>
        <end position="844"/>
    </location>
</feature>
<evidence type="ECO:0000256" key="3">
    <source>
        <dbReference type="ARBA" id="ARBA00022692"/>
    </source>
</evidence>
<evidence type="ECO:0000256" key="4">
    <source>
        <dbReference type="ARBA" id="ARBA00022989"/>
    </source>
</evidence>
<feature type="transmembrane region" description="Helical" evidence="8">
    <location>
        <begin position="724"/>
        <end position="748"/>
    </location>
</feature>
<evidence type="ECO:0000256" key="7">
    <source>
        <dbReference type="SAM" id="MobiDB-lite"/>
    </source>
</evidence>
<feature type="region of interest" description="Disordered" evidence="7">
    <location>
        <begin position="326"/>
        <end position="355"/>
    </location>
</feature>
<feature type="transmembrane region" description="Helical" evidence="8">
    <location>
        <begin position="760"/>
        <end position="781"/>
    </location>
</feature>
<keyword evidence="6" id="KW-0175">Coiled coil</keyword>
<dbReference type="Proteomes" id="UP000009168">
    <property type="component" value="Unassembled WGS sequence"/>
</dbReference>
<keyword evidence="3 8" id="KW-0812">Transmembrane</keyword>
<dbReference type="GO" id="GO:0016020">
    <property type="term" value="C:membrane"/>
    <property type="evidence" value="ECO:0007669"/>
    <property type="project" value="UniProtKB-SubCell"/>
</dbReference>
<dbReference type="STRING" id="312017.I7MF68"/>
<dbReference type="InterPro" id="IPR046791">
    <property type="entry name" value="Polycystin_dom"/>
</dbReference>
<name>I7MF68_TETTS</name>
<feature type="transmembrane region" description="Helical" evidence="8">
    <location>
        <begin position="668"/>
        <end position="690"/>
    </location>
</feature>
<proteinExistence type="inferred from homology"/>
<organism evidence="10 11">
    <name type="scientific">Tetrahymena thermophila (strain SB210)</name>
    <dbReference type="NCBI Taxonomy" id="312017"/>
    <lineage>
        <taxon>Eukaryota</taxon>
        <taxon>Sar</taxon>
        <taxon>Alveolata</taxon>
        <taxon>Ciliophora</taxon>
        <taxon>Intramacronucleata</taxon>
        <taxon>Oligohymenophorea</taxon>
        <taxon>Hymenostomatida</taxon>
        <taxon>Tetrahymenina</taxon>
        <taxon>Tetrahymenidae</taxon>
        <taxon>Tetrahymena</taxon>
    </lineage>
</organism>
<dbReference type="EMBL" id="GG662639">
    <property type="protein sequence ID" value="EAR99427.2"/>
    <property type="molecule type" value="Genomic_DNA"/>
</dbReference>
<sequence>MNQKKDSVFDKYIIRIYNIAIWLQFLINLIFAFQKNDYQIQKKNQQIFLEQGLLQFVFQVSVKSQIMASKIKVNDEEKNIKRLVDQKNSLLLKLDDIKKKIDDKSQRTKRLQEKKDNLLRENEDIQKFYDRIVLRKEKNLLNQLPLANLANEKAEDEDEKEFQLKLEDKIEFNLEQYLTELENSIKRDIKEQTRLMSGESQQNNELSEYQKSNTNAVCIKNIISMSRKSPSNDDKLGIYYNTFKILKKTKVKELKETALKFWGTQNYQKQEVQDQYELVDLELNPITQEDQEIDAILQKLTEQKLSTLILRKKKLEEKKVIENDSKLNENKEGGDNADGSKKKNQNKEKDQQEQLKNKKNDIIKAFDKFFYNLPLLRSYFAFKDQDIVEKTNQDQTKIGLQVDDYSCVALILVVVLYSLTLSSMLAYENLRVSFVNTTKLVYYMDIDNYFDTAFVNVNSFESLTNFLVQSHFSIQLFQTNSQLRQNFSVLGAIRMRQVRTRKSKCRVDVQDIQCYYTAYNEQTKEKNPINHGKYAYEIYQNVYQSGTLRNIEGQFGTYDSSGYIYDIPQTFEYNDYTVSMLQLFKNNVLNDPSIRAIFIQFTLMNEEDGTMIFLELMCENTAFGFFSSYTSKIYKSIDGAHTCSFDPKLYINVLFTLFYTYQIIQYGFSYAFSLIGILNLVIQVFIYLSVSQQCYLDSYSLGYTPTQNQFIDVGSKTSNYQLMVMYQSISCGSCLLRLIFFLEFFNSFRKIMQSINHGIFSLYISIAFIFGLLCSFALIYLNMWGQWISAANTFIKALFSLVLMMIGCYDFSQITYDGTALIFFVFVFFIFSFFLMSIITVHHIDEYRQIVLLYGDESQNRYTLKDNLRWLIVLLPDKYQKLIFEQE</sequence>
<dbReference type="PANTHER" id="PTHR10877:SF183">
    <property type="entry name" value="AT14535P-RELATED"/>
    <property type="match status" value="1"/>
</dbReference>
<dbReference type="AlphaFoldDB" id="I7MF68"/>
<dbReference type="RefSeq" id="XP_001019672.2">
    <property type="nucleotide sequence ID" value="XM_001019672.2"/>
</dbReference>
<evidence type="ECO:0000256" key="1">
    <source>
        <dbReference type="ARBA" id="ARBA00004141"/>
    </source>
</evidence>
<gene>
    <name evidence="10" type="ORF">TTHERM_00134920</name>
</gene>
<dbReference type="InterPro" id="IPR051223">
    <property type="entry name" value="Polycystin"/>
</dbReference>
<accession>I7MF68</accession>
<keyword evidence="4 8" id="KW-1133">Transmembrane helix</keyword>
<evidence type="ECO:0000256" key="6">
    <source>
        <dbReference type="SAM" id="Coils"/>
    </source>
</evidence>
<feature type="transmembrane region" description="Helical" evidence="8">
    <location>
        <begin position="408"/>
        <end position="427"/>
    </location>
</feature>
<dbReference type="InParanoid" id="I7MF68"/>
<keyword evidence="11" id="KW-1185">Reference proteome</keyword>
<comment type="subcellular location">
    <subcellularLocation>
        <location evidence="1">Membrane</location>
        <topology evidence="1">Multi-pass membrane protein</topology>
    </subcellularLocation>
</comment>
<dbReference type="KEGG" id="tet:TTHERM_00134920"/>
<feature type="domain" description="Polycystin" evidence="9">
    <location>
        <begin position="456"/>
        <end position="626"/>
    </location>
</feature>